<keyword evidence="7" id="KW-0406">Ion transport</keyword>
<proteinExistence type="inferred from homology"/>
<name>C6XNX4_HIRBI</name>
<dbReference type="OrthoDB" id="7313036at2"/>
<gene>
    <name evidence="16" type="ordered locus">Hbal_2477</name>
</gene>
<dbReference type="RefSeq" id="WP_015828304.1">
    <property type="nucleotide sequence ID" value="NC_012982.1"/>
</dbReference>
<evidence type="ECO:0000256" key="13">
    <source>
        <dbReference type="SAM" id="SignalP"/>
    </source>
</evidence>
<dbReference type="GO" id="GO:0006826">
    <property type="term" value="P:iron ion transport"/>
    <property type="evidence" value="ECO:0007669"/>
    <property type="project" value="UniProtKB-KW"/>
</dbReference>
<dbReference type="InterPro" id="IPR039426">
    <property type="entry name" value="TonB-dep_rcpt-like"/>
</dbReference>
<keyword evidence="16" id="KW-0675">Receptor</keyword>
<evidence type="ECO:0000256" key="1">
    <source>
        <dbReference type="ARBA" id="ARBA00004571"/>
    </source>
</evidence>
<keyword evidence="10 11" id="KW-0998">Cell outer membrane</keyword>
<keyword evidence="4" id="KW-0410">Iron transport</keyword>
<keyword evidence="9 11" id="KW-0472">Membrane</keyword>
<dbReference type="CDD" id="cd01347">
    <property type="entry name" value="ligand_gated_channel"/>
    <property type="match status" value="1"/>
</dbReference>
<comment type="similarity">
    <text evidence="11 12">Belongs to the TonB-dependent receptor family.</text>
</comment>
<evidence type="ECO:0000313" key="16">
    <source>
        <dbReference type="EMBL" id="ACT60154.1"/>
    </source>
</evidence>
<keyword evidence="6" id="KW-0408">Iron</keyword>
<evidence type="ECO:0000256" key="5">
    <source>
        <dbReference type="ARBA" id="ARBA00022692"/>
    </source>
</evidence>
<evidence type="ECO:0000256" key="11">
    <source>
        <dbReference type="PROSITE-ProRule" id="PRU01360"/>
    </source>
</evidence>
<evidence type="ECO:0000256" key="9">
    <source>
        <dbReference type="ARBA" id="ARBA00023136"/>
    </source>
</evidence>
<dbReference type="InterPro" id="IPR036942">
    <property type="entry name" value="Beta-barrel_TonB_sf"/>
</dbReference>
<evidence type="ECO:0000259" key="14">
    <source>
        <dbReference type="Pfam" id="PF00593"/>
    </source>
</evidence>
<evidence type="ECO:0000256" key="10">
    <source>
        <dbReference type="ARBA" id="ARBA00023237"/>
    </source>
</evidence>
<dbReference type="InterPro" id="IPR012910">
    <property type="entry name" value="Plug_dom"/>
</dbReference>
<evidence type="ECO:0000256" key="12">
    <source>
        <dbReference type="RuleBase" id="RU003357"/>
    </source>
</evidence>
<feature type="signal peptide" evidence="13">
    <location>
        <begin position="1"/>
        <end position="25"/>
    </location>
</feature>
<evidence type="ECO:0000256" key="2">
    <source>
        <dbReference type="ARBA" id="ARBA00022448"/>
    </source>
</evidence>
<evidence type="ECO:0000256" key="8">
    <source>
        <dbReference type="ARBA" id="ARBA00023077"/>
    </source>
</evidence>
<reference evidence="17" key="1">
    <citation type="journal article" date="2011" name="J. Bacteriol.">
        <title>Genome sequences of eight morphologically diverse alphaproteobacteria.</title>
        <authorList>
            <consortium name="US DOE Joint Genome Institute"/>
            <person name="Brown P.J."/>
            <person name="Kysela D.T."/>
            <person name="Buechlein A."/>
            <person name="Hemmerich C."/>
            <person name="Brun Y.V."/>
        </authorList>
    </citation>
    <scope>NUCLEOTIDE SEQUENCE [LARGE SCALE GENOMIC DNA]</scope>
    <source>
        <strain evidence="17">ATCC 49814 / DSM 5838 / IFAM 1418</strain>
    </source>
</reference>
<comment type="subcellular location">
    <subcellularLocation>
        <location evidence="1 11">Cell outer membrane</location>
        <topology evidence="1 11">Multi-pass membrane protein</topology>
    </subcellularLocation>
</comment>
<evidence type="ECO:0000313" key="17">
    <source>
        <dbReference type="Proteomes" id="UP000002745"/>
    </source>
</evidence>
<dbReference type="GO" id="GO:0009279">
    <property type="term" value="C:cell outer membrane"/>
    <property type="evidence" value="ECO:0007669"/>
    <property type="project" value="UniProtKB-SubCell"/>
</dbReference>
<dbReference type="Pfam" id="PF00593">
    <property type="entry name" value="TonB_dep_Rec_b-barrel"/>
    <property type="match status" value="1"/>
</dbReference>
<protein>
    <submittedName>
        <fullName evidence="16">TonB-dependent receptor</fullName>
    </submittedName>
</protein>
<evidence type="ECO:0000256" key="3">
    <source>
        <dbReference type="ARBA" id="ARBA00022452"/>
    </source>
</evidence>
<dbReference type="EMBL" id="CP001678">
    <property type="protein sequence ID" value="ACT60154.1"/>
    <property type="molecule type" value="Genomic_DNA"/>
</dbReference>
<keyword evidence="13" id="KW-0732">Signal</keyword>
<dbReference type="Proteomes" id="UP000002745">
    <property type="component" value="Chromosome"/>
</dbReference>
<dbReference type="AlphaFoldDB" id="C6XNX4"/>
<dbReference type="HOGENOM" id="CLU_008287_15_0_5"/>
<keyword evidence="8 12" id="KW-0798">TonB box</keyword>
<sequence>MTKRALWATTSLCVLALTIPTIGTAQESQNTSTDLPEVASEKSYLEVITVTSSRRAESIQDTGSSVSALSSQGIENKGVQSVEDVADLVPGLQVASYQGDTSIYIRGIGTPVIVAGADSSTATYLNGVYLSRAAAIGPGFFDVERLEVLRGPQGTLYGRNATGGAVNIITKRPTEEFSGEARLVYGDYNRIQAFGALSGSITDGVRARIAAEYEDRDGYTTVHRADGSSYDAEDQNYLTMRLTVEADITPDVMLTLTGDYYSADDKANVFHFASLGYQDEVDGWLNTREGSQTIPYFAIKNSGNITETESRDIFSSIDHFNDTSVWGVSGKLDWAIGDYDLSVIAGYKKTDPEFQNSFDLGDTYNTYILRAEDHEQSNIDFQLTSPASDRFSWILGGGYFTEENNIQNNIFGDFWEPILIQGFSDLQAAGVLPPFPIDIPSTELCCELHLNGQQTSDAFNLYFDTSFDMTDTLTLKAGVRYSEEERDGYQAFDLAFLPATAGGDLVRFAPNTIFFPNAISEDRDVVQPDPFGFNVGPVNGPTTFDAVTPKVALEWTPADDILLYVSAQRGFKSGGYNIGSSQRDAFEPEKIWSYEAGWKTSLLENRLMVNGAAFLYDYSNLQSQDSIGNQPIIRNVGKAEVTGIEVEYAALLSDSFRLDGSMTYLNAEFTEGALTEALRPAPLTQAPGSLLVDLAGKNLPRAPEFKVNFGAQSDLRVGNGDLMLRADYTWQDKVYFTVFNIEAASQDSYGVLRARASYSPDDKPYKFSVFGQNLTDETYFTNQILTGTTYGAEFVGSLGAPRTFGIEFSTAF</sequence>
<evidence type="ECO:0000256" key="7">
    <source>
        <dbReference type="ARBA" id="ARBA00023065"/>
    </source>
</evidence>
<dbReference type="Pfam" id="PF07715">
    <property type="entry name" value="Plug"/>
    <property type="match status" value="1"/>
</dbReference>
<dbReference type="eggNOG" id="COG4773">
    <property type="taxonomic scope" value="Bacteria"/>
</dbReference>
<feature type="domain" description="TonB-dependent receptor plug" evidence="15">
    <location>
        <begin position="59"/>
        <end position="165"/>
    </location>
</feature>
<evidence type="ECO:0000259" key="15">
    <source>
        <dbReference type="Pfam" id="PF07715"/>
    </source>
</evidence>
<dbReference type="PROSITE" id="PS52016">
    <property type="entry name" value="TONB_DEPENDENT_REC_3"/>
    <property type="match status" value="1"/>
</dbReference>
<keyword evidence="3 11" id="KW-1134">Transmembrane beta strand</keyword>
<dbReference type="SUPFAM" id="SSF56935">
    <property type="entry name" value="Porins"/>
    <property type="match status" value="1"/>
</dbReference>
<feature type="chain" id="PRO_5002974051" evidence="13">
    <location>
        <begin position="26"/>
        <end position="812"/>
    </location>
</feature>
<dbReference type="PANTHER" id="PTHR32552">
    <property type="entry name" value="FERRICHROME IRON RECEPTOR-RELATED"/>
    <property type="match status" value="1"/>
</dbReference>
<feature type="domain" description="TonB-dependent receptor-like beta-barrel" evidence="14">
    <location>
        <begin position="304"/>
        <end position="774"/>
    </location>
</feature>
<accession>C6XNX4</accession>
<evidence type="ECO:0000256" key="6">
    <source>
        <dbReference type="ARBA" id="ARBA00023004"/>
    </source>
</evidence>
<dbReference type="STRING" id="582402.Hbal_2477"/>
<dbReference type="Gene3D" id="2.40.170.20">
    <property type="entry name" value="TonB-dependent receptor, beta-barrel domain"/>
    <property type="match status" value="1"/>
</dbReference>
<dbReference type="KEGG" id="hba:Hbal_2477"/>
<evidence type="ECO:0000256" key="4">
    <source>
        <dbReference type="ARBA" id="ARBA00022496"/>
    </source>
</evidence>
<keyword evidence="2 11" id="KW-0813">Transport</keyword>
<keyword evidence="5 11" id="KW-0812">Transmembrane</keyword>
<dbReference type="PANTHER" id="PTHR32552:SF81">
    <property type="entry name" value="TONB-DEPENDENT OUTER MEMBRANE RECEPTOR"/>
    <property type="match status" value="1"/>
</dbReference>
<dbReference type="InterPro" id="IPR000531">
    <property type="entry name" value="Beta-barrel_TonB"/>
</dbReference>
<keyword evidence="17" id="KW-1185">Reference proteome</keyword>
<organism evidence="16 17">
    <name type="scientific">Hirschia baltica (strain ATCC 49814 / DSM 5838 / IFAM 1418)</name>
    <dbReference type="NCBI Taxonomy" id="582402"/>
    <lineage>
        <taxon>Bacteria</taxon>
        <taxon>Pseudomonadati</taxon>
        <taxon>Pseudomonadota</taxon>
        <taxon>Alphaproteobacteria</taxon>
        <taxon>Hyphomonadales</taxon>
        <taxon>Hyphomonadaceae</taxon>
        <taxon>Hirschia</taxon>
    </lineage>
</organism>